<dbReference type="RefSeq" id="WP_093663680.1">
    <property type="nucleotide sequence ID" value="NZ_FOCF01000001.1"/>
</dbReference>
<name>A0A1H7YLA3_9SPHN</name>
<gene>
    <name evidence="2" type="ORF">SAMN05192583_0284</name>
</gene>
<dbReference type="OrthoDB" id="5956991at2"/>
<sequence>MKKLLLALAFGAVMAAPATSARLSPDAELAKLIGNRVADKPTGCIDLSMARSTRIIEGRAIVYEIGSTLYVNRPGGVEHLRDDDILVTRVFGGQLCRLDTVNLVSRAGNFQHGFVVLGDFIPYRRADGAPKASPTPA</sequence>
<accession>A0A1H7YLA3</accession>
<proteinExistence type="predicted"/>
<feature type="chain" id="PRO_5011491492" evidence="1">
    <location>
        <begin position="21"/>
        <end position="137"/>
    </location>
</feature>
<organism evidence="2 3">
    <name type="scientific">Sphingomonas gellani</name>
    <dbReference type="NCBI Taxonomy" id="1166340"/>
    <lineage>
        <taxon>Bacteria</taxon>
        <taxon>Pseudomonadati</taxon>
        <taxon>Pseudomonadota</taxon>
        <taxon>Alphaproteobacteria</taxon>
        <taxon>Sphingomonadales</taxon>
        <taxon>Sphingomonadaceae</taxon>
        <taxon>Sphingomonas</taxon>
    </lineage>
</organism>
<evidence type="ECO:0000256" key="1">
    <source>
        <dbReference type="SAM" id="SignalP"/>
    </source>
</evidence>
<evidence type="ECO:0000313" key="3">
    <source>
        <dbReference type="Proteomes" id="UP000199206"/>
    </source>
</evidence>
<dbReference type="AlphaFoldDB" id="A0A1H7YLA3"/>
<dbReference type="STRING" id="1166340.SAMN05192583_0284"/>
<dbReference type="EMBL" id="FOCF01000001">
    <property type="protein sequence ID" value="SEM45909.1"/>
    <property type="molecule type" value="Genomic_DNA"/>
</dbReference>
<evidence type="ECO:0000313" key="2">
    <source>
        <dbReference type="EMBL" id="SEM45909.1"/>
    </source>
</evidence>
<dbReference type="Proteomes" id="UP000199206">
    <property type="component" value="Unassembled WGS sequence"/>
</dbReference>
<keyword evidence="3" id="KW-1185">Reference proteome</keyword>
<protein>
    <submittedName>
        <fullName evidence="2">Uncharacterized protein</fullName>
    </submittedName>
</protein>
<keyword evidence="1" id="KW-0732">Signal</keyword>
<feature type="signal peptide" evidence="1">
    <location>
        <begin position="1"/>
        <end position="20"/>
    </location>
</feature>
<reference evidence="3" key="1">
    <citation type="submission" date="2016-10" db="EMBL/GenBank/DDBJ databases">
        <authorList>
            <person name="Varghese N."/>
            <person name="Submissions S."/>
        </authorList>
    </citation>
    <scope>NUCLEOTIDE SEQUENCE [LARGE SCALE GENOMIC DNA]</scope>
    <source>
        <strain evidence="3">S6-262</strain>
    </source>
</reference>